<evidence type="ECO:0000313" key="1">
    <source>
        <dbReference type="EMBL" id="CAH8363740.1"/>
    </source>
</evidence>
<name>A0ABC8KX06_ERUVS</name>
<accession>A0ABC8KX06</accession>
<dbReference type="Proteomes" id="UP001642260">
    <property type="component" value="Unassembled WGS sequence"/>
</dbReference>
<proteinExistence type="predicted"/>
<gene>
    <name evidence="1" type="ORF">ERUC_LOCUS29496</name>
</gene>
<dbReference type="AlphaFoldDB" id="A0ABC8KX06"/>
<protein>
    <submittedName>
        <fullName evidence="1">Uncharacterized protein</fullName>
    </submittedName>
</protein>
<keyword evidence="2" id="KW-1185">Reference proteome</keyword>
<organism evidence="1 2">
    <name type="scientific">Eruca vesicaria subsp. sativa</name>
    <name type="common">Garden rocket</name>
    <name type="synonym">Eruca sativa</name>
    <dbReference type="NCBI Taxonomy" id="29727"/>
    <lineage>
        <taxon>Eukaryota</taxon>
        <taxon>Viridiplantae</taxon>
        <taxon>Streptophyta</taxon>
        <taxon>Embryophyta</taxon>
        <taxon>Tracheophyta</taxon>
        <taxon>Spermatophyta</taxon>
        <taxon>Magnoliopsida</taxon>
        <taxon>eudicotyledons</taxon>
        <taxon>Gunneridae</taxon>
        <taxon>Pentapetalae</taxon>
        <taxon>rosids</taxon>
        <taxon>malvids</taxon>
        <taxon>Brassicales</taxon>
        <taxon>Brassicaceae</taxon>
        <taxon>Brassiceae</taxon>
        <taxon>Eruca</taxon>
    </lineage>
</organism>
<dbReference type="EMBL" id="CAKOAT010370709">
    <property type="protein sequence ID" value="CAH8363740.1"/>
    <property type="molecule type" value="Genomic_DNA"/>
</dbReference>
<evidence type="ECO:0000313" key="2">
    <source>
        <dbReference type="Proteomes" id="UP001642260"/>
    </source>
</evidence>
<comment type="caution">
    <text evidence="1">The sequence shown here is derived from an EMBL/GenBank/DDBJ whole genome shotgun (WGS) entry which is preliminary data.</text>
</comment>
<reference evidence="1 2" key="1">
    <citation type="submission" date="2022-03" db="EMBL/GenBank/DDBJ databases">
        <authorList>
            <person name="Macdonald S."/>
            <person name="Ahmed S."/>
            <person name="Newling K."/>
        </authorList>
    </citation>
    <scope>NUCLEOTIDE SEQUENCE [LARGE SCALE GENOMIC DNA]</scope>
</reference>
<sequence>MTNTGLQYWSVVAYDGKHLVVKDEDKSCHIRRGVARVYDMEANSWGPSWFTKDLGYHHLNFYKFTPSLSFYREDKQTKVVLASDDKTIHFLTKIMRLTDPTK</sequence>